<dbReference type="AlphaFoldDB" id="A0A1J1I5Y3"/>
<accession>A0A1J1I5Y3</accession>
<reference evidence="1 2" key="1">
    <citation type="submission" date="2015-04" db="EMBL/GenBank/DDBJ databases">
        <authorList>
            <person name="Syromyatnikov M.Y."/>
            <person name="Popov V.N."/>
        </authorList>
    </citation>
    <scope>NUCLEOTIDE SEQUENCE [LARGE SCALE GENOMIC DNA]</scope>
</reference>
<keyword evidence="2" id="KW-1185">Reference proteome</keyword>
<evidence type="ECO:0000313" key="1">
    <source>
        <dbReference type="EMBL" id="CRK94350.1"/>
    </source>
</evidence>
<protein>
    <submittedName>
        <fullName evidence="1">CLUMA_CG007864, isoform A</fullName>
    </submittedName>
</protein>
<organism evidence="1 2">
    <name type="scientific">Clunio marinus</name>
    <dbReference type="NCBI Taxonomy" id="568069"/>
    <lineage>
        <taxon>Eukaryota</taxon>
        <taxon>Metazoa</taxon>
        <taxon>Ecdysozoa</taxon>
        <taxon>Arthropoda</taxon>
        <taxon>Hexapoda</taxon>
        <taxon>Insecta</taxon>
        <taxon>Pterygota</taxon>
        <taxon>Neoptera</taxon>
        <taxon>Endopterygota</taxon>
        <taxon>Diptera</taxon>
        <taxon>Nematocera</taxon>
        <taxon>Chironomoidea</taxon>
        <taxon>Chironomidae</taxon>
        <taxon>Clunio</taxon>
    </lineage>
</organism>
<evidence type="ECO:0000313" key="2">
    <source>
        <dbReference type="Proteomes" id="UP000183832"/>
    </source>
</evidence>
<name>A0A1J1I5Y3_9DIPT</name>
<dbReference type="Proteomes" id="UP000183832">
    <property type="component" value="Unassembled WGS sequence"/>
</dbReference>
<dbReference type="EMBL" id="CVRI01000038">
    <property type="protein sequence ID" value="CRK94350.1"/>
    <property type="molecule type" value="Genomic_DNA"/>
</dbReference>
<sequence>MVKLPDDSFKERSEKVKTKSYLNDNHLQSCNKIGFNGTSSQGYGWNIIEHNFEANGMSLFNNLYMVSSKDKRESLEFGQTFTPRSPHSIVTFHHQILLLWSWSNVQNRFSNP</sequence>
<proteinExistence type="predicted"/>
<gene>
    <name evidence="1" type="ORF">CLUMA_CG007864</name>
</gene>